<evidence type="ECO:0000313" key="6">
    <source>
        <dbReference type="Proteomes" id="UP000291269"/>
    </source>
</evidence>
<accession>A0A4Q2KGJ3</accession>
<dbReference type="GO" id="GO:0003677">
    <property type="term" value="F:DNA binding"/>
    <property type="evidence" value="ECO:0007669"/>
    <property type="project" value="UniProtKB-KW"/>
</dbReference>
<dbReference type="Proteomes" id="UP000291269">
    <property type="component" value="Unassembled WGS sequence"/>
</dbReference>
<dbReference type="PANTHER" id="PTHR42756:SF1">
    <property type="entry name" value="TRANSCRIPTIONAL REPRESSOR OF EMRAB OPERON"/>
    <property type="match status" value="1"/>
</dbReference>
<organism evidence="5 6">
    <name type="scientific">Candidatus Borkfalkia ceftriaxoniphila</name>
    <dbReference type="NCBI Taxonomy" id="2508949"/>
    <lineage>
        <taxon>Bacteria</taxon>
        <taxon>Bacillati</taxon>
        <taxon>Bacillota</taxon>
        <taxon>Clostridia</taxon>
        <taxon>Christensenellales</taxon>
        <taxon>Christensenellaceae</taxon>
        <taxon>Candidatus Borkfalkia</taxon>
    </lineage>
</organism>
<dbReference type="PANTHER" id="PTHR42756">
    <property type="entry name" value="TRANSCRIPTIONAL REGULATOR, MARR"/>
    <property type="match status" value="1"/>
</dbReference>
<evidence type="ECO:0000256" key="2">
    <source>
        <dbReference type="ARBA" id="ARBA00023125"/>
    </source>
</evidence>
<comment type="caution">
    <text evidence="5">The sequence shown here is derived from an EMBL/GenBank/DDBJ whole genome shotgun (WGS) entry which is preliminary data.</text>
</comment>
<evidence type="ECO:0000256" key="1">
    <source>
        <dbReference type="ARBA" id="ARBA00023015"/>
    </source>
</evidence>
<dbReference type="Gene3D" id="1.10.10.10">
    <property type="entry name" value="Winged helix-like DNA-binding domain superfamily/Winged helix DNA-binding domain"/>
    <property type="match status" value="1"/>
</dbReference>
<gene>
    <name evidence="5" type="ORF">ESZ91_08565</name>
</gene>
<evidence type="ECO:0000259" key="4">
    <source>
        <dbReference type="PROSITE" id="PS50995"/>
    </source>
</evidence>
<dbReference type="GO" id="GO:0003700">
    <property type="term" value="F:DNA-binding transcription factor activity"/>
    <property type="evidence" value="ECO:0007669"/>
    <property type="project" value="InterPro"/>
</dbReference>
<dbReference type="SMART" id="SM00347">
    <property type="entry name" value="HTH_MARR"/>
    <property type="match status" value="1"/>
</dbReference>
<name>A0A4Q2KGJ3_9FIRM</name>
<feature type="domain" description="HTH marR-type" evidence="4">
    <location>
        <begin position="1"/>
        <end position="136"/>
    </location>
</feature>
<dbReference type="OrthoDB" id="3232829at2"/>
<dbReference type="InterPro" id="IPR036390">
    <property type="entry name" value="WH_DNA-bd_sf"/>
</dbReference>
<dbReference type="SUPFAM" id="SSF46785">
    <property type="entry name" value="Winged helix' DNA-binding domain"/>
    <property type="match status" value="1"/>
</dbReference>
<reference evidence="5 6" key="1">
    <citation type="journal article" date="2019" name="Gut">
        <title>Antibiotics-induced monodominance of a novel gut bacterial order.</title>
        <authorList>
            <person name="Hildebrand F."/>
            <person name="Moitinho-Silva L."/>
            <person name="Blasche S."/>
            <person name="Jahn M.T."/>
            <person name="Gossmann T.I."/>
            <person name="Heuerta-Cepas J."/>
            <person name="Hercog R."/>
            <person name="Luetge M."/>
            <person name="Bahram M."/>
            <person name="Pryszlak A."/>
            <person name="Alves R.J."/>
            <person name="Waszak S.M."/>
            <person name="Zhu A."/>
            <person name="Ye L."/>
            <person name="Costea P.I."/>
            <person name="Aalvink S."/>
            <person name="Belzer C."/>
            <person name="Forslund S.K."/>
            <person name="Sunagawa S."/>
            <person name="Hentschel U."/>
            <person name="Merten C."/>
            <person name="Patil K.R."/>
            <person name="Benes V."/>
            <person name="Bork P."/>
        </authorList>
    </citation>
    <scope>NUCLEOTIDE SEQUENCE [LARGE SCALE GENOMIC DNA]</scope>
    <source>
        <strain evidence="5 6">HDS1380</strain>
    </source>
</reference>
<dbReference type="InterPro" id="IPR000835">
    <property type="entry name" value="HTH_MarR-typ"/>
</dbReference>
<evidence type="ECO:0000313" key="5">
    <source>
        <dbReference type="EMBL" id="RXZ62432.1"/>
    </source>
</evidence>
<proteinExistence type="predicted"/>
<keyword evidence="2" id="KW-0238">DNA-binding</keyword>
<keyword evidence="6" id="KW-1185">Reference proteome</keyword>
<dbReference type="EMBL" id="SDOZ01000002">
    <property type="protein sequence ID" value="RXZ62432.1"/>
    <property type="molecule type" value="Genomic_DNA"/>
</dbReference>
<sequence>MEDEKLRDALIQQLWRMNKMDIVTHLREFIEGELATLWFLNVSGDTTIIPSMISDNLRISRARTAIILRTLREKGYVTMDISEEDRRKMTVLLTESGKSYLDEKYDFLLAYFDKYIEVLGADNIEELTELLKLTADKEACLASWIEEEKRKKEGKDA</sequence>
<keyword evidence="3" id="KW-0804">Transcription</keyword>
<keyword evidence="1" id="KW-0805">Transcription regulation</keyword>
<dbReference type="RefSeq" id="WP_129226186.1">
    <property type="nucleotide sequence ID" value="NZ_SDOZ01000002.1"/>
</dbReference>
<dbReference type="InterPro" id="IPR027395">
    <property type="entry name" value="WH_DNA-bd_dom"/>
</dbReference>
<evidence type="ECO:0000256" key="3">
    <source>
        <dbReference type="ARBA" id="ARBA00023163"/>
    </source>
</evidence>
<dbReference type="PROSITE" id="PS50995">
    <property type="entry name" value="HTH_MARR_2"/>
    <property type="match status" value="1"/>
</dbReference>
<protein>
    <submittedName>
        <fullName evidence="5">MarR family transcriptional regulator</fullName>
    </submittedName>
</protein>
<dbReference type="InterPro" id="IPR036388">
    <property type="entry name" value="WH-like_DNA-bd_sf"/>
</dbReference>
<dbReference type="AlphaFoldDB" id="A0A4Q2KGJ3"/>
<dbReference type="Pfam" id="PF13601">
    <property type="entry name" value="HTH_34"/>
    <property type="match status" value="1"/>
</dbReference>